<dbReference type="AlphaFoldDB" id="A0AAV4Q119"/>
<gene>
    <name evidence="2" type="ORF">CEXT_758601</name>
</gene>
<proteinExistence type="predicted"/>
<sequence>MTSAVKNGIDRIKKNTTSGVGGGTNTSSLTSLPHLAPLQLLPQLSERACRHLPGPEGSAHLRACRRGGGGTV</sequence>
<name>A0AAV4Q119_CAEEX</name>
<evidence type="ECO:0000313" key="2">
    <source>
        <dbReference type="EMBL" id="GIY03120.1"/>
    </source>
</evidence>
<protein>
    <submittedName>
        <fullName evidence="2">Uncharacterized protein</fullName>
    </submittedName>
</protein>
<dbReference type="EMBL" id="BPLR01005542">
    <property type="protein sequence ID" value="GIY03120.1"/>
    <property type="molecule type" value="Genomic_DNA"/>
</dbReference>
<dbReference type="Proteomes" id="UP001054945">
    <property type="component" value="Unassembled WGS sequence"/>
</dbReference>
<feature type="region of interest" description="Disordered" evidence="1">
    <location>
        <begin position="49"/>
        <end position="72"/>
    </location>
</feature>
<feature type="region of interest" description="Disordered" evidence="1">
    <location>
        <begin position="1"/>
        <end position="34"/>
    </location>
</feature>
<organism evidence="2 3">
    <name type="scientific">Caerostris extrusa</name>
    <name type="common">Bark spider</name>
    <name type="synonym">Caerostris bankana</name>
    <dbReference type="NCBI Taxonomy" id="172846"/>
    <lineage>
        <taxon>Eukaryota</taxon>
        <taxon>Metazoa</taxon>
        <taxon>Ecdysozoa</taxon>
        <taxon>Arthropoda</taxon>
        <taxon>Chelicerata</taxon>
        <taxon>Arachnida</taxon>
        <taxon>Araneae</taxon>
        <taxon>Araneomorphae</taxon>
        <taxon>Entelegynae</taxon>
        <taxon>Araneoidea</taxon>
        <taxon>Araneidae</taxon>
        <taxon>Caerostris</taxon>
    </lineage>
</organism>
<keyword evidence="3" id="KW-1185">Reference proteome</keyword>
<accession>A0AAV4Q119</accession>
<comment type="caution">
    <text evidence="2">The sequence shown here is derived from an EMBL/GenBank/DDBJ whole genome shotgun (WGS) entry which is preliminary data.</text>
</comment>
<feature type="compositionally biased region" description="Low complexity" evidence="1">
    <location>
        <begin position="25"/>
        <end position="34"/>
    </location>
</feature>
<evidence type="ECO:0000256" key="1">
    <source>
        <dbReference type="SAM" id="MobiDB-lite"/>
    </source>
</evidence>
<evidence type="ECO:0000313" key="3">
    <source>
        <dbReference type="Proteomes" id="UP001054945"/>
    </source>
</evidence>
<reference evidence="2 3" key="1">
    <citation type="submission" date="2021-06" db="EMBL/GenBank/DDBJ databases">
        <title>Caerostris extrusa draft genome.</title>
        <authorList>
            <person name="Kono N."/>
            <person name="Arakawa K."/>
        </authorList>
    </citation>
    <scope>NUCLEOTIDE SEQUENCE [LARGE SCALE GENOMIC DNA]</scope>
</reference>